<keyword evidence="2" id="KW-1185">Reference proteome</keyword>
<sequence>MNKDQTIRSLNLIEQKKEILNFARLDGKKFNYLIYTQSRSIISWNPYPFRRDIA</sequence>
<dbReference type="EMBL" id="BORJ01000004">
    <property type="protein sequence ID" value="GIN96010.1"/>
    <property type="molecule type" value="Genomic_DNA"/>
</dbReference>
<organism evidence="1 2">
    <name type="scientific">Siminovitchia terrae</name>
    <name type="common">Bacillus terrae</name>
    <dbReference type="NCBI Taxonomy" id="1914933"/>
    <lineage>
        <taxon>Bacteria</taxon>
        <taxon>Bacillati</taxon>
        <taxon>Bacillota</taxon>
        <taxon>Bacilli</taxon>
        <taxon>Bacillales</taxon>
        <taxon>Bacillaceae</taxon>
        <taxon>Siminovitchia</taxon>
    </lineage>
</organism>
<dbReference type="Proteomes" id="UP000680670">
    <property type="component" value="Unassembled WGS sequence"/>
</dbReference>
<gene>
    <name evidence="1" type="ORF">J6TS1_18800</name>
</gene>
<reference evidence="1 2" key="1">
    <citation type="submission" date="2021-03" db="EMBL/GenBank/DDBJ databases">
        <title>Antimicrobial resistance genes in bacteria isolated from Japanese honey, and their potential for conferring macrolide and lincosamide resistance in the American foulbrood pathogen Paenibacillus larvae.</title>
        <authorList>
            <person name="Okamoto M."/>
            <person name="Kumagai M."/>
            <person name="Kanamori H."/>
            <person name="Takamatsu D."/>
        </authorList>
    </citation>
    <scope>NUCLEOTIDE SEQUENCE [LARGE SCALE GENOMIC DNA]</scope>
    <source>
        <strain evidence="1 2">J6TS1</strain>
    </source>
</reference>
<evidence type="ECO:0000313" key="1">
    <source>
        <dbReference type="EMBL" id="GIN96010.1"/>
    </source>
</evidence>
<accession>A0ABQ4KVE8</accession>
<comment type="caution">
    <text evidence="1">The sequence shown here is derived from an EMBL/GenBank/DDBJ whole genome shotgun (WGS) entry which is preliminary data.</text>
</comment>
<protein>
    <submittedName>
        <fullName evidence="1">Uncharacterized protein</fullName>
    </submittedName>
</protein>
<proteinExistence type="predicted"/>
<name>A0ABQ4KVE8_SIMTE</name>
<evidence type="ECO:0000313" key="2">
    <source>
        <dbReference type="Proteomes" id="UP000680670"/>
    </source>
</evidence>